<evidence type="ECO:0000313" key="1">
    <source>
        <dbReference type="EMBL" id="PSB19148.1"/>
    </source>
</evidence>
<dbReference type="Gene3D" id="3.10.450.530">
    <property type="entry name" value="Ribonuclease toxin, BrnT, of type II toxin-antitoxin system"/>
    <property type="match status" value="1"/>
</dbReference>
<comment type="caution">
    <text evidence="1">The sequence shown here is derived from an EMBL/GenBank/DDBJ whole genome shotgun (WGS) entry which is preliminary data.</text>
</comment>
<protein>
    <recommendedName>
        <fullName evidence="3">BrnT family toxin</fullName>
    </recommendedName>
</protein>
<dbReference type="InterPro" id="IPR038573">
    <property type="entry name" value="BrnT_sf"/>
</dbReference>
<evidence type="ECO:0008006" key="3">
    <source>
        <dbReference type="Google" id="ProtNLM"/>
    </source>
</evidence>
<keyword evidence="2" id="KW-1185">Reference proteome</keyword>
<name>A0A2T1DF77_9CYAN</name>
<dbReference type="RefSeq" id="WP_073070439.1">
    <property type="nucleotide sequence ID" value="NZ_MPPI01000007.1"/>
</dbReference>
<proteinExistence type="predicted"/>
<dbReference type="OrthoDB" id="583440at2"/>
<evidence type="ECO:0000313" key="2">
    <source>
        <dbReference type="Proteomes" id="UP000238634"/>
    </source>
</evidence>
<accession>A0A2T1DF77</accession>
<dbReference type="EMBL" id="PVWG01000012">
    <property type="protein sequence ID" value="PSB19148.1"/>
    <property type="molecule type" value="Genomic_DNA"/>
</dbReference>
<dbReference type="Proteomes" id="UP000238634">
    <property type="component" value="Unassembled WGS sequence"/>
</dbReference>
<reference evidence="1 2" key="2">
    <citation type="submission" date="2018-03" db="EMBL/GenBank/DDBJ databases">
        <title>The ancient ancestry and fast evolution of plastids.</title>
        <authorList>
            <person name="Moore K.R."/>
            <person name="Magnabosco C."/>
            <person name="Momper L."/>
            <person name="Gold D.A."/>
            <person name="Bosak T."/>
            <person name="Fournier G.P."/>
        </authorList>
    </citation>
    <scope>NUCLEOTIDE SEQUENCE [LARGE SCALE GENOMIC DNA]</scope>
    <source>
        <strain evidence="1 2">ULC007</strain>
    </source>
</reference>
<reference evidence="1 2" key="1">
    <citation type="submission" date="2018-02" db="EMBL/GenBank/DDBJ databases">
        <authorList>
            <person name="Cohen D.B."/>
            <person name="Kent A.D."/>
        </authorList>
    </citation>
    <scope>NUCLEOTIDE SEQUENCE [LARGE SCALE GENOMIC DNA]</scope>
    <source>
        <strain evidence="1 2">ULC007</strain>
    </source>
</reference>
<dbReference type="STRING" id="1920490.GCA_001895925_04342"/>
<dbReference type="AlphaFoldDB" id="A0A2T1DF77"/>
<sequence length="91" mass="11272">MRFDWDNHKSQLLQRNRGYSLEEVSMVLAGEYVEQIKRDDPEQFIAVGYLENTLLSVIYEIRYDDEGEYIWLITYWKSTRREREIYEQYLY</sequence>
<organism evidence="1 2">
    <name type="scientific">Phormidesmis priestleyi ULC007</name>
    <dbReference type="NCBI Taxonomy" id="1920490"/>
    <lineage>
        <taxon>Bacteria</taxon>
        <taxon>Bacillati</taxon>
        <taxon>Cyanobacteriota</taxon>
        <taxon>Cyanophyceae</taxon>
        <taxon>Leptolyngbyales</taxon>
        <taxon>Leptolyngbyaceae</taxon>
        <taxon>Phormidesmis</taxon>
    </lineage>
</organism>
<gene>
    <name evidence="1" type="ORF">C7B65_12770</name>
</gene>